<sequence length="209" mass="24765">MTFLKKLFLILINNHDKAFLDSKDPYSRYSDEKLVKQIVADNDTMLFGKLYDRYAQMVYNKCYGFAKSEDEAEDLTQDVFLQLFIKLRTFKGKSKFSTWLYSFTYNFCVNYVNRNKQRKIQYNSVQVENSEYKLTQEVSDESLFEMKTDKLKKAMELIAVEDKSILLLKYQDGASIKELVDLMEIGESAVKMRLKRAKERLLEIYKTLE</sequence>
<dbReference type="SUPFAM" id="SSF88946">
    <property type="entry name" value="Sigma2 domain of RNA polymerase sigma factors"/>
    <property type="match status" value="1"/>
</dbReference>
<dbReference type="InterPro" id="IPR013325">
    <property type="entry name" value="RNA_pol_sigma_r2"/>
</dbReference>
<dbReference type="InterPro" id="IPR007627">
    <property type="entry name" value="RNA_pol_sigma70_r2"/>
</dbReference>
<evidence type="ECO:0000259" key="7">
    <source>
        <dbReference type="Pfam" id="PF08281"/>
    </source>
</evidence>
<evidence type="ECO:0000256" key="1">
    <source>
        <dbReference type="ARBA" id="ARBA00010641"/>
    </source>
</evidence>
<reference evidence="8 9" key="1">
    <citation type="submission" date="2023-01" db="EMBL/GenBank/DDBJ databases">
        <title>Complete genome sequence of Muricauda aquimarina strain IFOP_LL357.</title>
        <authorList>
            <person name="Gajardo G."/>
            <person name="Ueki S."/>
            <person name="Maruyama F."/>
        </authorList>
    </citation>
    <scope>NUCLEOTIDE SEQUENCE [LARGE SCALE GENOMIC DNA]</scope>
    <source>
        <strain evidence="8 9">IFOP_LL357</strain>
    </source>
</reference>
<dbReference type="InterPro" id="IPR013249">
    <property type="entry name" value="RNA_pol_sigma70_r4_t2"/>
</dbReference>
<dbReference type="Proteomes" id="UP001330184">
    <property type="component" value="Chromosome"/>
</dbReference>
<dbReference type="InterPro" id="IPR036388">
    <property type="entry name" value="WH-like_DNA-bd_sf"/>
</dbReference>
<evidence type="ECO:0000256" key="2">
    <source>
        <dbReference type="ARBA" id="ARBA00023015"/>
    </source>
</evidence>
<dbReference type="EMBL" id="AP027268">
    <property type="protein sequence ID" value="BDW91597.1"/>
    <property type="molecule type" value="Genomic_DNA"/>
</dbReference>
<keyword evidence="3" id="KW-0731">Sigma factor</keyword>
<dbReference type="GO" id="GO:0016987">
    <property type="term" value="F:sigma factor activity"/>
    <property type="evidence" value="ECO:0007669"/>
    <property type="project" value="UniProtKB-KW"/>
</dbReference>
<name>A0AA48H8R9_9FLAO</name>
<dbReference type="SUPFAM" id="SSF88659">
    <property type="entry name" value="Sigma3 and sigma4 domains of RNA polymerase sigma factors"/>
    <property type="match status" value="1"/>
</dbReference>
<dbReference type="Pfam" id="PF04542">
    <property type="entry name" value="Sigma70_r2"/>
    <property type="match status" value="1"/>
</dbReference>
<gene>
    <name evidence="8" type="ORF">MACH07_04290</name>
</gene>
<accession>A0AA48H8R9</accession>
<dbReference type="InterPro" id="IPR013324">
    <property type="entry name" value="RNA_pol_sigma_r3/r4-like"/>
</dbReference>
<feature type="domain" description="RNA polymerase sigma factor 70 region 4 type 2" evidence="7">
    <location>
        <begin position="150"/>
        <end position="201"/>
    </location>
</feature>
<evidence type="ECO:0000256" key="4">
    <source>
        <dbReference type="ARBA" id="ARBA00023125"/>
    </source>
</evidence>
<dbReference type="AlphaFoldDB" id="A0AA48H8R9"/>
<protein>
    <submittedName>
        <fullName evidence="8">RNA polymerase sigma factor SigX</fullName>
    </submittedName>
</protein>
<dbReference type="NCBIfam" id="TIGR02937">
    <property type="entry name" value="sigma70-ECF"/>
    <property type="match status" value="1"/>
</dbReference>
<dbReference type="GO" id="GO:0003677">
    <property type="term" value="F:DNA binding"/>
    <property type="evidence" value="ECO:0007669"/>
    <property type="project" value="UniProtKB-KW"/>
</dbReference>
<dbReference type="Pfam" id="PF08281">
    <property type="entry name" value="Sigma70_r4_2"/>
    <property type="match status" value="1"/>
</dbReference>
<feature type="domain" description="RNA polymerase sigma-70 region 2" evidence="6">
    <location>
        <begin position="50"/>
        <end position="116"/>
    </location>
</feature>
<dbReference type="Gene3D" id="1.10.1740.10">
    <property type="match status" value="1"/>
</dbReference>
<organism evidence="8 9">
    <name type="scientific">Flagellimonas marinaquae</name>
    <dbReference type="NCBI Taxonomy" id="254955"/>
    <lineage>
        <taxon>Bacteria</taxon>
        <taxon>Pseudomonadati</taxon>
        <taxon>Bacteroidota</taxon>
        <taxon>Flavobacteriia</taxon>
        <taxon>Flavobacteriales</taxon>
        <taxon>Flavobacteriaceae</taxon>
        <taxon>Flagellimonas</taxon>
    </lineage>
</organism>
<keyword evidence="2" id="KW-0805">Transcription regulation</keyword>
<evidence type="ECO:0000256" key="3">
    <source>
        <dbReference type="ARBA" id="ARBA00023082"/>
    </source>
</evidence>
<keyword evidence="5" id="KW-0804">Transcription</keyword>
<dbReference type="GO" id="GO:0006352">
    <property type="term" value="P:DNA-templated transcription initiation"/>
    <property type="evidence" value="ECO:0007669"/>
    <property type="project" value="InterPro"/>
</dbReference>
<dbReference type="Gene3D" id="1.10.10.10">
    <property type="entry name" value="Winged helix-like DNA-binding domain superfamily/Winged helix DNA-binding domain"/>
    <property type="match status" value="1"/>
</dbReference>
<keyword evidence="4" id="KW-0238">DNA-binding</keyword>
<dbReference type="InterPro" id="IPR039425">
    <property type="entry name" value="RNA_pol_sigma-70-like"/>
</dbReference>
<keyword evidence="9" id="KW-1185">Reference proteome</keyword>
<dbReference type="PANTHER" id="PTHR43133:SF8">
    <property type="entry name" value="RNA POLYMERASE SIGMA FACTOR HI_1459-RELATED"/>
    <property type="match status" value="1"/>
</dbReference>
<evidence type="ECO:0000256" key="5">
    <source>
        <dbReference type="ARBA" id="ARBA00023163"/>
    </source>
</evidence>
<evidence type="ECO:0000313" key="8">
    <source>
        <dbReference type="EMBL" id="BDW91597.1"/>
    </source>
</evidence>
<proteinExistence type="inferred from homology"/>
<dbReference type="PANTHER" id="PTHR43133">
    <property type="entry name" value="RNA POLYMERASE ECF-TYPE SIGMA FACTO"/>
    <property type="match status" value="1"/>
</dbReference>
<evidence type="ECO:0000259" key="6">
    <source>
        <dbReference type="Pfam" id="PF04542"/>
    </source>
</evidence>
<comment type="similarity">
    <text evidence="1">Belongs to the sigma-70 factor family. ECF subfamily.</text>
</comment>
<evidence type="ECO:0000313" key="9">
    <source>
        <dbReference type="Proteomes" id="UP001330184"/>
    </source>
</evidence>
<dbReference type="InterPro" id="IPR014284">
    <property type="entry name" value="RNA_pol_sigma-70_dom"/>
</dbReference>